<protein>
    <submittedName>
        <fullName evidence="2">Oidioi.mRNA.OKI2018_I69.chr2.g6805.t1.cds</fullName>
    </submittedName>
</protein>
<accession>A0ABN7TAZ6</accession>
<feature type="compositionally biased region" description="Basic residues" evidence="1">
    <location>
        <begin position="222"/>
        <end position="241"/>
    </location>
</feature>
<proteinExistence type="predicted"/>
<sequence>MSMFVKFNGVKGHSDFQMKINQHGTTDHDFEFSCGCGFRVPSFLKEQCVDLWCWMQGLYEGVEVEKEKSHWKDRDFKRTPHVFCDKDDEHMNRIIEMVFTRRERLNASPEYPAAFKLEEKTMGEDLMLQIWYKTLLTVDQQLFIEVPARNGEEIWTDELKRRVAADGEFIRLGSFSVEPTKKACFPKKEKTSSKKTNAPRKKPLMNDDELIRLFSQPATNQKKNKKTKKNNQRKTKKTAKK</sequence>
<keyword evidence="3" id="KW-1185">Reference proteome</keyword>
<dbReference type="EMBL" id="OU015567">
    <property type="protein sequence ID" value="CAG5112608.1"/>
    <property type="molecule type" value="Genomic_DNA"/>
</dbReference>
<evidence type="ECO:0000256" key="1">
    <source>
        <dbReference type="SAM" id="MobiDB-lite"/>
    </source>
</evidence>
<organism evidence="2 3">
    <name type="scientific">Oikopleura dioica</name>
    <name type="common">Tunicate</name>
    <dbReference type="NCBI Taxonomy" id="34765"/>
    <lineage>
        <taxon>Eukaryota</taxon>
        <taxon>Metazoa</taxon>
        <taxon>Chordata</taxon>
        <taxon>Tunicata</taxon>
        <taxon>Appendicularia</taxon>
        <taxon>Copelata</taxon>
        <taxon>Oikopleuridae</taxon>
        <taxon>Oikopleura</taxon>
    </lineage>
</organism>
<name>A0ABN7TAZ6_OIKDI</name>
<evidence type="ECO:0000313" key="2">
    <source>
        <dbReference type="EMBL" id="CAG5112608.1"/>
    </source>
</evidence>
<evidence type="ECO:0000313" key="3">
    <source>
        <dbReference type="Proteomes" id="UP001158576"/>
    </source>
</evidence>
<dbReference type="Proteomes" id="UP001158576">
    <property type="component" value="Chromosome 2"/>
</dbReference>
<reference evidence="2 3" key="1">
    <citation type="submission" date="2021-04" db="EMBL/GenBank/DDBJ databases">
        <authorList>
            <person name="Bliznina A."/>
        </authorList>
    </citation>
    <scope>NUCLEOTIDE SEQUENCE [LARGE SCALE GENOMIC DNA]</scope>
</reference>
<gene>
    <name evidence="2" type="ORF">OKIOD_LOCUS15570</name>
</gene>
<feature type="region of interest" description="Disordered" evidence="1">
    <location>
        <begin position="185"/>
        <end position="241"/>
    </location>
</feature>